<dbReference type="Proteomes" id="UP001153076">
    <property type="component" value="Unassembled WGS sequence"/>
</dbReference>
<reference evidence="2" key="1">
    <citation type="submission" date="2022-04" db="EMBL/GenBank/DDBJ databases">
        <title>Carnegiea gigantea Genome sequencing and assembly v2.</title>
        <authorList>
            <person name="Copetti D."/>
            <person name="Sanderson M.J."/>
            <person name="Burquez A."/>
            <person name="Wojciechowski M.F."/>
        </authorList>
    </citation>
    <scope>NUCLEOTIDE SEQUENCE</scope>
    <source>
        <strain evidence="2">SGP5-SGP5p</strain>
        <tissue evidence="2">Aerial part</tissue>
    </source>
</reference>
<protein>
    <submittedName>
        <fullName evidence="2">Uncharacterized protein</fullName>
    </submittedName>
</protein>
<sequence>MVFGGGEGPQFTSLHNDLLVVEMKKAVQFCGEFLLTQGAPWASSLGTKLKYPGREIVPLVHPILGFEGQEVNPVGMIRIPLCFRDKAKARTLEVDFLVVNVPTTYNVILGRSNLHKVEALLPSTASNPPPSWSRVEASLSRGVVSSSSRPPSITAGGLNSTNSGSRPTAWGSAAIFYVLNVRFKIPLYAEGATCQGQQKLPKELCALIISLTIALVLSLDRLLSLDIYFGLVLQVRPLGLQGLFLFLQPLRAAFVLDRCFFRSLALGLKGANLPPVGGHPSPHSRGSASPG</sequence>
<gene>
    <name evidence="2" type="ORF">Cgig2_015907</name>
</gene>
<feature type="region of interest" description="Disordered" evidence="1">
    <location>
        <begin position="145"/>
        <end position="165"/>
    </location>
</feature>
<dbReference type="PANTHER" id="PTHR33240:SF17">
    <property type="entry name" value="EUKARYOTIC PEPTIDE CHAIN RELEASE FACTOR GTP-BINDING SUBUNIT-LIKE"/>
    <property type="match status" value="1"/>
</dbReference>
<evidence type="ECO:0000313" key="3">
    <source>
        <dbReference type="Proteomes" id="UP001153076"/>
    </source>
</evidence>
<evidence type="ECO:0000313" key="2">
    <source>
        <dbReference type="EMBL" id="KAJ8421251.1"/>
    </source>
</evidence>
<dbReference type="AlphaFoldDB" id="A0A9Q1JI90"/>
<proteinExistence type="predicted"/>
<accession>A0A9Q1JI90</accession>
<organism evidence="2 3">
    <name type="scientific">Carnegiea gigantea</name>
    <dbReference type="NCBI Taxonomy" id="171969"/>
    <lineage>
        <taxon>Eukaryota</taxon>
        <taxon>Viridiplantae</taxon>
        <taxon>Streptophyta</taxon>
        <taxon>Embryophyta</taxon>
        <taxon>Tracheophyta</taxon>
        <taxon>Spermatophyta</taxon>
        <taxon>Magnoliopsida</taxon>
        <taxon>eudicotyledons</taxon>
        <taxon>Gunneridae</taxon>
        <taxon>Pentapetalae</taxon>
        <taxon>Caryophyllales</taxon>
        <taxon>Cactineae</taxon>
        <taxon>Cactaceae</taxon>
        <taxon>Cactoideae</taxon>
        <taxon>Echinocereeae</taxon>
        <taxon>Carnegiea</taxon>
    </lineage>
</organism>
<name>A0A9Q1JI90_9CARY</name>
<keyword evidence="3" id="KW-1185">Reference proteome</keyword>
<evidence type="ECO:0000256" key="1">
    <source>
        <dbReference type="SAM" id="MobiDB-lite"/>
    </source>
</evidence>
<dbReference type="EMBL" id="JAKOGI010002835">
    <property type="protein sequence ID" value="KAJ8421251.1"/>
    <property type="molecule type" value="Genomic_DNA"/>
</dbReference>
<dbReference type="PANTHER" id="PTHR33240">
    <property type="entry name" value="OS08G0508500 PROTEIN"/>
    <property type="match status" value="1"/>
</dbReference>
<comment type="caution">
    <text evidence="2">The sequence shown here is derived from an EMBL/GenBank/DDBJ whole genome shotgun (WGS) entry which is preliminary data.</text>
</comment>